<gene>
    <name evidence="1" type="ORF">N7482_004509</name>
</gene>
<dbReference type="RefSeq" id="XP_056545376.1">
    <property type="nucleotide sequence ID" value="XM_056686634.1"/>
</dbReference>
<dbReference type="AlphaFoldDB" id="A0A9W9I6R6"/>
<dbReference type="OrthoDB" id="21502at2759"/>
<organism evidence="1 2">
    <name type="scientific">Penicillium canariense</name>
    <dbReference type="NCBI Taxonomy" id="189055"/>
    <lineage>
        <taxon>Eukaryota</taxon>
        <taxon>Fungi</taxon>
        <taxon>Dikarya</taxon>
        <taxon>Ascomycota</taxon>
        <taxon>Pezizomycotina</taxon>
        <taxon>Eurotiomycetes</taxon>
        <taxon>Eurotiomycetidae</taxon>
        <taxon>Eurotiales</taxon>
        <taxon>Aspergillaceae</taxon>
        <taxon>Penicillium</taxon>
    </lineage>
</organism>
<evidence type="ECO:0000313" key="1">
    <source>
        <dbReference type="EMBL" id="KAJ5168915.1"/>
    </source>
</evidence>
<sequence length="189" mass="21192">MNEGKLEYHLPPKYNRDRLEYIFTTAHHATTMASQQAYIGNATIPAVTVTVTDFQAHKLQGTPQRNRIQSSPHTSEQRVAKQVFAMSPLRKKTLNETGDLPLTGAACQVSITCTNWQRAWFFELDFSAARADIAQAGPTPLGSHVARNLVTVTGRDGVGSWWVQILTWEGAWVRIKEIVRDEFEGIKLL</sequence>
<name>A0A9W9I6R6_9EURO</name>
<comment type="caution">
    <text evidence="1">The sequence shown here is derived from an EMBL/GenBank/DDBJ whole genome shotgun (WGS) entry which is preliminary data.</text>
</comment>
<reference evidence="1" key="1">
    <citation type="submission" date="2022-11" db="EMBL/GenBank/DDBJ databases">
        <authorList>
            <person name="Petersen C."/>
        </authorList>
    </citation>
    <scope>NUCLEOTIDE SEQUENCE</scope>
    <source>
        <strain evidence="1">IBT 26290</strain>
    </source>
</reference>
<dbReference type="EMBL" id="JAPQKN010000002">
    <property type="protein sequence ID" value="KAJ5168915.1"/>
    <property type="molecule type" value="Genomic_DNA"/>
</dbReference>
<reference evidence="1" key="2">
    <citation type="journal article" date="2023" name="IMA Fungus">
        <title>Comparative genomic study of the Penicillium genus elucidates a diverse pangenome and 15 lateral gene transfer events.</title>
        <authorList>
            <person name="Petersen C."/>
            <person name="Sorensen T."/>
            <person name="Nielsen M.R."/>
            <person name="Sondergaard T.E."/>
            <person name="Sorensen J.L."/>
            <person name="Fitzpatrick D.A."/>
            <person name="Frisvad J.C."/>
            <person name="Nielsen K.L."/>
        </authorList>
    </citation>
    <scope>NUCLEOTIDE SEQUENCE</scope>
    <source>
        <strain evidence="1">IBT 26290</strain>
    </source>
</reference>
<protein>
    <submittedName>
        <fullName evidence="1">Uncharacterized protein</fullName>
    </submittedName>
</protein>
<evidence type="ECO:0000313" key="2">
    <source>
        <dbReference type="Proteomes" id="UP001149163"/>
    </source>
</evidence>
<proteinExistence type="predicted"/>
<keyword evidence="2" id="KW-1185">Reference proteome</keyword>
<dbReference type="Proteomes" id="UP001149163">
    <property type="component" value="Unassembled WGS sequence"/>
</dbReference>
<accession>A0A9W9I6R6</accession>
<dbReference type="GeneID" id="81425810"/>